<dbReference type="SMART" id="SM00829">
    <property type="entry name" value="PKS_ER"/>
    <property type="match status" value="1"/>
</dbReference>
<feature type="domain" description="Enoyl reductase (ER)" evidence="2">
    <location>
        <begin position="12"/>
        <end position="321"/>
    </location>
</feature>
<comment type="caution">
    <text evidence="3">The sequence shown here is derived from an EMBL/GenBank/DDBJ whole genome shotgun (WGS) entry which is preliminary data.</text>
</comment>
<evidence type="ECO:0000259" key="2">
    <source>
        <dbReference type="SMART" id="SM00829"/>
    </source>
</evidence>
<organism evidence="3 4">
    <name type="scientific">Williamsia maris</name>
    <dbReference type="NCBI Taxonomy" id="72806"/>
    <lineage>
        <taxon>Bacteria</taxon>
        <taxon>Bacillati</taxon>
        <taxon>Actinomycetota</taxon>
        <taxon>Actinomycetes</taxon>
        <taxon>Mycobacteriales</taxon>
        <taxon>Nocardiaceae</taxon>
        <taxon>Williamsia</taxon>
    </lineage>
</organism>
<dbReference type="PANTHER" id="PTHR44154">
    <property type="entry name" value="QUINONE OXIDOREDUCTASE"/>
    <property type="match status" value="1"/>
</dbReference>
<sequence>MRAAFYDSQGPAAEVLRIAELDDPVPAAGEVRVRITVSGVSPGDTKKRAGWPGSPMVYPRVIPHSDGTGVIDAVGDGVDPARIGTRVWTFGAQSYRAFGTAAELTCLPQELSVLLPDGVADEVGACLGIPGITAHRAVFADGPVAGSVVLVQGVLGAVGSLAAQLAKWGGATVIGTCTRSADILAASSVAHHVVALDGPDPASAIREFAPGGVDRVVEVSFSDNLALDVAVLADNGVIASYATRHDPATIEFWPMAFANVTLRMLGSDDFPAAAKQHAAEDLTAAAADGALTISVAEVFPLARIADAHDRVDSGGRGRVLISVTGVADTGE</sequence>
<dbReference type="InterPro" id="IPR011032">
    <property type="entry name" value="GroES-like_sf"/>
</dbReference>
<evidence type="ECO:0000256" key="1">
    <source>
        <dbReference type="ARBA" id="ARBA00022857"/>
    </source>
</evidence>
<dbReference type="InterPro" id="IPR036291">
    <property type="entry name" value="NAD(P)-bd_dom_sf"/>
</dbReference>
<dbReference type="SUPFAM" id="SSF51735">
    <property type="entry name" value="NAD(P)-binding Rossmann-fold domains"/>
    <property type="match status" value="1"/>
</dbReference>
<dbReference type="Proteomes" id="UP001206895">
    <property type="component" value="Unassembled WGS sequence"/>
</dbReference>
<dbReference type="PANTHER" id="PTHR44154:SF1">
    <property type="entry name" value="QUINONE OXIDOREDUCTASE"/>
    <property type="match status" value="1"/>
</dbReference>
<dbReference type="Gene3D" id="3.40.50.720">
    <property type="entry name" value="NAD(P)-binding Rossmann-like Domain"/>
    <property type="match status" value="1"/>
</dbReference>
<dbReference type="Gene3D" id="3.90.180.10">
    <property type="entry name" value="Medium-chain alcohol dehydrogenases, catalytic domain"/>
    <property type="match status" value="1"/>
</dbReference>
<proteinExistence type="predicted"/>
<protein>
    <submittedName>
        <fullName evidence="3">NADPH2:quinone reductase</fullName>
    </submittedName>
</protein>
<dbReference type="Pfam" id="PF08240">
    <property type="entry name" value="ADH_N"/>
    <property type="match status" value="1"/>
</dbReference>
<evidence type="ECO:0000313" key="4">
    <source>
        <dbReference type="Proteomes" id="UP001206895"/>
    </source>
</evidence>
<dbReference type="RefSeq" id="WP_253660989.1">
    <property type="nucleotide sequence ID" value="NZ_BAAAJQ010000001.1"/>
</dbReference>
<dbReference type="Pfam" id="PF00107">
    <property type="entry name" value="ADH_zinc_N"/>
    <property type="match status" value="1"/>
</dbReference>
<gene>
    <name evidence="3" type="ORF">LX13_001776</name>
</gene>
<reference evidence="3 4" key="1">
    <citation type="submission" date="2022-06" db="EMBL/GenBank/DDBJ databases">
        <title>Genomic Encyclopedia of Archaeal and Bacterial Type Strains, Phase II (KMG-II): from individual species to whole genera.</title>
        <authorList>
            <person name="Goeker M."/>
        </authorList>
    </citation>
    <scope>NUCLEOTIDE SEQUENCE [LARGE SCALE GENOMIC DNA]</scope>
    <source>
        <strain evidence="3 4">DSM 44693</strain>
    </source>
</reference>
<dbReference type="SUPFAM" id="SSF50129">
    <property type="entry name" value="GroES-like"/>
    <property type="match status" value="1"/>
</dbReference>
<name>A0ABT1HCG9_9NOCA</name>
<keyword evidence="4" id="KW-1185">Reference proteome</keyword>
<dbReference type="InterPro" id="IPR020843">
    <property type="entry name" value="ER"/>
</dbReference>
<dbReference type="InterPro" id="IPR051603">
    <property type="entry name" value="Zinc-ADH_QOR/CCCR"/>
</dbReference>
<evidence type="ECO:0000313" key="3">
    <source>
        <dbReference type="EMBL" id="MCP2175957.1"/>
    </source>
</evidence>
<dbReference type="InterPro" id="IPR013154">
    <property type="entry name" value="ADH-like_N"/>
</dbReference>
<dbReference type="EMBL" id="JAMTCJ010000002">
    <property type="protein sequence ID" value="MCP2175957.1"/>
    <property type="molecule type" value="Genomic_DNA"/>
</dbReference>
<keyword evidence="1" id="KW-0521">NADP</keyword>
<accession>A0ABT1HCG9</accession>
<dbReference type="CDD" id="cd08253">
    <property type="entry name" value="zeta_crystallin"/>
    <property type="match status" value="1"/>
</dbReference>
<dbReference type="InterPro" id="IPR013149">
    <property type="entry name" value="ADH-like_C"/>
</dbReference>